<dbReference type="RefSeq" id="WP_344282395.1">
    <property type="nucleotide sequence ID" value="NZ_BAAAKV010000063.1"/>
</dbReference>
<dbReference type="InterPro" id="IPR036770">
    <property type="entry name" value="Ankyrin_rpt-contain_sf"/>
</dbReference>
<dbReference type="InterPro" id="IPR011989">
    <property type="entry name" value="ARM-like"/>
</dbReference>
<dbReference type="InterPro" id="IPR016024">
    <property type="entry name" value="ARM-type_fold"/>
</dbReference>
<dbReference type="SMART" id="SM00248">
    <property type="entry name" value="ANK"/>
    <property type="match status" value="5"/>
</dbReference>
<dbReference type="Proteomes" id="UP001501371">
    <property type="component" value="Unassembled WGS sequence"/>
</dbReference>
<dbReference type="Gene3D" id="1.25.40.20">
    <property type="entry name" value="Ankyrin repeat-containing domain"/>
    <property type="match status" value="1"/>
</dbReference>
<comment type="caution">
    <text evidence="5">The sequence shown here is derived from an EMBL/GenBank/DDBJ whole genome shotgun (WGS) entry which is preliminary data.</text>
</comment>
<feature type="region of interest" description="Disordered" evidence="4">
    <location>
        <begin position="315"/>
        <end position="357"/>
    </location>
</feature>
<evidence type="ECO:0000256" key="2">
    <source>
        <dbReference type="ARBA" id="ARBA00023043"/>
    </source>
</evidence>
<dbReference type="PROSITE" id="PS50297">
    <property type="entry name" value="ANK_REP_REGION"/>
    <property type="match status" value="2"/>
</dbReference>
<evidence type="ECO:0000313" key="5">
    <source>
        <dbReference type="EMBL" id="GAA1191165.1"/>
    </source>
</evidence>
<keyword evidence="2 3" id="KW-0040">ANK repeat</keyword>
<dbReference type="Pfam" id="PF12796">
    <property type="entry name" value="Ank_2"/>
    <property type="match status" value="1"/>
</dbReference>
<protein>
    <recommendedName>
        <fullName evidence="7">Ankyrin repeat domain-containing protein</fullName>
    </recommendedName>
</protein>
<feature type="repeat" description="ANK" evidence="3">
    <location>
        <begin position="141"/>
        <end position="166"/>
    </location>
</feature>
<dbReference type="EMBL" id="BAAAKV010000063">
    <property type="protein sequence ID" value="GAA1191165.1"/>
    <property type="molecule type" value="Genomic_DNA"/>
</dbReference>
<evidence type="ECO:0000313" key="6">
    <source>
        <dbReference type="Proteomes" id="UP001501371"/>
    </source>
</evidence>
<feature type="repeat" description="ANK" evidence="3">
    <location>
        <begin position="40"/>
        <end position="72"/>
    </location>
</feature>
<feature type="compositionally biased region" description="Low complexity" evidence="4">
    <location>
        <begin position="328"/>
        <end position="338"/>
    </location>
</feature>
<dbReference type="Pfam" id="PF00023">
    <property type="entry name" value="Ank"/>
    <property type="match status" value="2"/>
</dbReference>
<accession>A0ABN1V243</accession>
<name>A0ABN1V243_9ACTN</name>
<reference evidence="5 6" key="1">
    <citation type="journal article" date="2019" name="Int. J. Syst. Evol. Microbiol.">
        <title>The Global Catalogue of Microorganisms (GCM) 10K type strain sequencing project: providing services to taxonomists for standard genome sequencing and annotation.</title>
        <authorList>
            <consortium name="The Broad Institute Genomics Platform"/>
            <consortium name="The Broad Institute Genome Sequencing Center for Infectious Disease"/>
            <person name="Wu L."/>
            <person name="Ma J."/>
        </authorList>
    </citation>
    <scope>NUCLEOTIDE SEQUENCE [LARGE SCALE GENOMIC DNA]</scope>
    <source>
        <strain evidence="5 6">JCM 12696</strain>
    </source>
</reference>
<dbReference type="SUPFAM" id="SSF48371">
    <property type="entry name" value="ARM repeat"/>
    <property type="match status" value="1"/>
</dbReference>
<dbReference type="InterPro" id="IPR002110">
    <property type="entry name" value="Ankyrin_rpt"/>
</dbReference>
<dbReference type="SUPFAM" id="SSF48403">
    <property type="entry name" value="Ankyrin repeat"/>
    <property type="match status" value="1"/>
</dbReference>
<dbReference type="PANTHER" id="PTHR24171:SF8">
    <property type="entry name" value="BRCA1-ASSOCIATED RING DOMAIN PROTEIN 1"/>
    <property type="match status" value="1"/>
</dbReference>
<organism evidence="5 6">
    <name type="scientific">Streptomyces hebeiensis</name>
    <dbReference type="NCBI Taxonomy" id="229486"/>
    <lineage>
        <taxon>Bacteria</taxon>
        <taxon>Bacillati</taxon>
        <taxon>Actinomycetota</taxon>
        <taxon>Actinomycetes</taxon>
        <taxon>Kitasatosporales</taxon>
        <taxon>Streptomycetaceae</taxon>
        <taxon>Streptomyces</taxon>
    </lineage>
</organism>
<feature type="compositionally biased region" description="Basic and acidic residues" evidence="4">
    <location>
        <begin position="519"/>
        <end position="537"/>
    </location>
</feature>
<feature type="compositionally biased region" description="Gly residues" evidence="4">
    <location>
        <begin position="344"/>
        <end position="353"/>
    </location>
</feature>
<proteinExistence type="predicted"/>
<evidence type="ECO:0000256" key="3">
    <source>
        <dbReference type="PROSITE-ProRule" id="PRU00023"/>
    </source>
</evidence>
<dbReference type="PANTHER" id="PTHR24171">
    <property type="entry name" value="ANKYRIN REPEAT DOMAIN-CONTAINING PROTEIN 39-RELATED"/>
    <property type="match status" value="1"/>
</dbReference>
<dbReference type="Pfam" id="PF13646">
    <property type="entry name" value="HEAT_2"/>
    <property type="match status" value="1"/>
</dbReference>
<evidence type="ECO:0000256" key="4">
    <source>
        <dbReference type="SAM" id="MobiDB-lite"/>
    </source>
</evidence>
<keyword evidence="6" id="KW-1185">Reference proteome</keyword>
<evidence type="ECO:0000256" key="1">
    <source>
        <dbReference type="ARBA" id="ARBA00022737"/>
    </source>
</evidence>
<dbReference type="PROSITE" id="PS50088">
    <property type="entry name" value="ANK_REPEAT"/>
    <property type="match status" value="3"/>
</dbReference>
<sequence length="537" mass="56230">MHNEPTPGTGELIEAVYGGDKDAVVRLLRAGVPVEAADPEGRTALYLAAVSDEAGLVRLLLAAGADPGRPSGPDGGDLPLCGAACGGHTEVVRALLAAGARPDGREEFGFTAVSWAVVQGFADTLETLLEYGADPALPGPNGEAPLLLAARRGSPPCVRVLLRYGAGSAEGAREAALAEALRWTELDVERELRAGLLDAYGDGYETVVRRVEKEDTETVVVELLRGDVTVAGREQDTGHAAVATILEAELGIPTAFEALAARALACGDPGRDDWREPVGVLSRRGDEETYRAAAAWCASEEPLRQTFAVEVLGRLGPGRDEGTNGPGAPAVERAAPDAPDAEDGTGGTPGRAGAGNPFTARVVPLLRELSRRAVEPELVRAVVAGLGRHGDPASLPEILRHRAHPDPDVRRAVALALTGPLPGEDREAVRALTVLSRDADGSVRDRAVLALAEVAADTYEIREALAARVNDPDPDTAAEAAGGLAARRDPRAVEALARILADEDPDGTARRTALAAVRHVPDGPERRRLERTPPRRR</sequence>
<evidence type="ECO:0008006" key="7">
    <source>
        <dbReference type="Google" id="ProtNLM"/>
    </source>
</evidence>
<keyword evidence="1" id="KW-0677">Repeat</keyword>
<gene>
    <name evidence="5" type="ORF">GCM10009654_55720</name>
</gene>
<dbReference type="Gene3D" id="1.25.10.10">
    <property type="entry name" value="Leucine-rich Repeat Variant"/>
    <property type="match status" value="1"/>
</dbReference>
<feature type="repeat" description="ANK" evidence="3">
    <location>
        <begin position="75"/>
        <end position="107"/>
    </location>
</feature>
<feature type="region of interest" description="Disordered" evidence="4">
    <location>
        <begin position="503"/>
        <end position="537"/>
    </location>
</feature>